<dbReference type="RefSeq" id="WP_091280479.1">
    <property type="nucleotide sequence ID" value="NZ_JABAPK010000002.1"/>
</dbReference>
<name>A0A1H2LFP1_9ACTO</name>
<feature type="domain" description="YchJ-like middle NTF2-like" evidence="1">
    <location>
        <begin position="28"/>
        <end position="114"/>
    </location>
</feature>
<dbReference type="Proteomes" id="UP000214355">
    <property type="component" value="Chromosome I"/>
</dbReference>
<dbReference type="STRING" id="131112.SAMN04489737_0954"/>
<dbReference type="Pfam" id="PF17775">
    <property type="entry name" value="YchJ_M-like"/>
    <property type="match status" value="1"/>
</dbReference>
<keyword evidence="3" id="KW-1185">Reference proteome</keyword>
<evidence type="ECO:0000313" key="2">
    <source>
        <dbReference type="EMBL" id="SDU79644.1"/>
    </source>
</evidence>
<dbReference type="GeneID" id="65344692"/>
<dbReference type="OrthoDB" id="21421at2"/>
<accession>A0A1H2LFP1</accession>
<dbReference type="InterPro" id="IPR004027">
    <property type="entry name" value="SEC_C_motif"/>
</dbReference>
<dbReference type="AlphaFoldDB" id="A0A1H2LFP1"/>
<protein>
    <submittedName>
        <fullName evidence="2">SEC-C motif-containing protein</fullName>
    </submittedName>
</protein>
<dbReference type="Gene3D" id="3.10.450.50">
    <property type="match status" value="1"/>
</dbReference>
<gene>
    <name evidence="2" type="ORF">SAMN04489737_0954</name>
</gene>
<proteinExistence type="predicted"/>
<dbReference type="EMBL" id="LT629804">
    <property type="protein sequence ID" value="SDU79644.1"/>
    <property type="molecule type" value="Genomic_DNA"/>
</dbReference>
<evidence type="ECO:0000313" key="3">
    <source>
        <dbReference type="Proteomes" id="UP000214355"/>
    </source>
</evidence>
<dbReference type="SUPFAM" id="SSF54427">
    <property type="entry name" value="NTF2-like"/>
    <property type="match status" value="1"/>
</dbReference>
<dbReference type="InterPro" id="IPR032710">
    <property type="entry name" value="NTF2-like_dom_sf"/>
</dbReference>
<dbReference type="InterPro" id="IPR048469">
    <property type="entry name" value="YchJ-like_M"/>
</dbReference>
<reference evidence="3" key="1">
    <citation type="submission" date="2016-10" db="EMBL/GenBank/DDBJ databases">
        <authorList>
            <person name="Varghese N."/>
            <person name="Submissions S."/>
        </authorList>
    </citation>
    <scope>NUCLEOTIDE SEQUENCE [LARGE SCALE GENOMIC DNA]</scope>
    <source>
        <strain evidence="3">DSM 10002</strain>
    </source>
</reference>
<organism evidence="2 3">
    <name type="scientific">Arcanobacterium phocae</name>
    <dbReference type="NCBI Taxonomy" id="131112"/>
    <lineage>
        <taxon>Bacteria</taxon>
        <taxon>Bacillati</taxon>
        <taxon>Actinomycetota</taxon>
        <taxon>Actinomycetes</taxon>
        <taxon>Actinomycetales</taxon>
        <taxon>Actinomycetaceae</taxon>
        <taxon>Arcanobacterium</taxon>
    </lineage>
</organism>
<dbReference type="Pfam" id="PF02810">
    <property type="entry name" value="SEC-C"/>
    <property type="match status" value="1"/>
</dbReference>
<sequence>MKCPCDSGKTYADCCEPLHDGVRLAGCPEELMRARYSAYALGRDDFVFTSWHPKTRPPDVSTDGIRWTGLDVIEAINDQVEFIASYVDETSGEQGTLHERSVFVVRVGRWLYLEPLSLTS</sequence>
<evidence type="ECO:0000259" key="1">
    <source>
        <dbReference type="Pfam" id="PF17775"/>
    </source>
</evidence>